<accession>A0A086JET6</accession>
<reference evidence="1 2" key="1">
    <citation type="submission" date="2014-07" db="EMBL/GenBank/DDBJ databases">
        <authorList>
            <person name="Sibley D."/>
            <person name="Venepally P."/>
            <person name="Karamycheva S."/>
            <person name="Hadjithomas M."/>
            <person name="Khan A."/>
            <person name="Brunk B."/>
            <person name="Roos D."/>
            <person name="Caler E."/>
            <person name="Lorenzi H."/>
        </authorList>
    </citation>
    <scope>NUCLEOTIDE SEQUENCE [LARGE SCALE GENOMIC DNA]</scope>
    <source>
        <strain evidence="1 2">FOU</strain>
    </source>
</reference>
<proteinExistence type="predicted"/>
<dbReference type="AlphaFoldDB" id="A0A086JET6"/>
<evidence type="ECO:0000313" key="2">
    <source>
        <dbReference type="Proteomes" id="UP000028838"/>
    </source>
</evidence>
<dbReference type="VEuPathDB" id="ToxoDB:TGFOU_407110"/>
<name>A0A086JET6_TOXGO</name>
<dbReference type="Proteomes" id="UP000028838">
    <property type="component" value="Unassembled WGS sequence"/>
</dbReference>
<protein>
    <submittedName>
        <fullName evidence="1">Uncharacterized protein</fullName>
    </submittedName>
</protein>
<organism evidence="1 2">
    <name type="scientific">Toxoplasma gondii FOU</name>
    <dbReference type="NCBI Taxonomy" id="943167"/>
    <lineage>
        <taxon>Eukaryota</taxon>
        <taxon>Sar</taxon>
        <taxon>Alveolata</taxon>
        <taxon>Apicomplexa</taxon>
        <taxon>Conoidasida</taxon>
        <taxon>Coccidia</taxon>
        <taxon>Eucoccidiorida</taxon>
        <taxon>Eimeriorina</taxon>
        <taxon>Sarcocystidae</taxon>
        <taxon>Toxoplasma</taxon>
    </lineage>
</organism>
<sequence length="133" mass="14573">MRLQVTSPGTSRIHRARTSAHAELKRHCEPSPRHCVYRVKILPPFLKFLHSFFVAFSSFCALSPSEAEEGTSAALLLPLLALEQRQLKNFLSLLSAEGRKALKVDAALQSAAMLALAQMSDAEGSKKKRAALT</sequence>
<gene>
    <name evidence="1" type="ORF">TGFOU_407110</name>
</gene>
<evidence type="ECO:0000313" key="1">
    <source>
        <dbReference type="EMBL" id="KFG30654.1"/>
    </source>
</evidence>
<dbReference type="EMBL" id="AEYH02003177">
    <property type="protein sequence ID" value="KFG30654.1"/>
    <property type="molecule type" value="Genomic_DNA"/>
</dbReference>
<comment type="caution">
    <text evidence="1">The sequence shown here is derived from an EMBL/GenBank/DDBJ whole genome shotgun (WGS) entry which is preliminary data.</text>
</comment>